<evidence type="ECO:0000313" key="2">
    <source>
        <dbReference type="Proteomes" id="UP000012589"/>
    </source>
</evidence>
<dbReference type="EMBL" id="AQFT01000014">
    <property type="protein sequence ID" value="EMZ37105.1"/>
    <property type="molecule type" value="Genomic_DNA"/>
</dbReference>
<evidence type="ECO:0000313" key="1">
    <source>
        <dbReference type="EMBL" id="EMZ37105.1"/>
    </source>
</evidence>
<organism evidence="1 2">
    <name type="scientific">Eubacterium plexicaudatum ASF492</name>
    <dbReference type="NCBI Taxonomy" id="1235802"/>
    <lineage>
        <taxon>Bacteria</taxon>
        <taxon>Bacillati</taxon>
        <taxon>Bacillota</taxon>
        <taxon>Clostridia</taxon>
        <taxon>Eubacteriales</taxon>
        <taxon>Eubacteriaceae</taxon>
        <taxon>Eubacterium</taxon>
    </lineage>
</organism>
<dbReference type="eggNOG" id="COG2227">
    <property type="taxonomic scope" value="Bacteria"/>
</dbReference>
<dbReference type="Gene3D" id="3.40.50.150">
    <property type="entry name" value="Vaccinia Virus protein VP39"/>
    <property type="match status" value="1"/>
</dbReference>
<keyword evidence="2" id="KW-1185">Reference proteome</keyword>
<dbReference type="InterPro" id="IPR029063">
    <property type="entry name" value="SAM-dependent_MTases_sf"/>
</dbReference>
<protein>
    <submittedName>
        <fullName evidence="1">Uncharacterized protein</fullName>
    </submittedName>
</protein>
<dbReference type="Proteomes" id="UP000012589">
    <property type="component" value="Unassembled WGS sequence"/>
</dbReference>
<proteinExistence type="predicted"/>
<sequence length="464" mass="54268">MGVLHAYKWLLRKPFAWFRNKITRQLQEQLHVLEQTVCEQEKQNHMRRLEIEQEIGMVKKISEKQTELLEIQMEEAGKKIEKAAKDQAICFEQIQEMQEQMRAAAREIMLAKWMVIDVSNNEKGSDLLTCRICGYSQRRDAYERKESDCIFYGGHLVRYVCPKCGVIFGPTKFMDREQMKIDEDYQVHYIGFSEGDSSEKEEKAFFMLQPSKEGVYLNYGCGKWSNSLQNLRKQGYQVFGYEPYAPDTNHPYMITNKETLKKMRFDGIYSNDVLEHLLYPVQELEFMSSLFTDSNSKMAHSTACYIYKYEYTRFHTHFFTGDSVSAMCEASGLRIVAACNEIENHDFICYVFAPANRSHNMLENMYIKHDGIRNETGTVTLFRNGILYGPYLNLFARNYCLEIELQGEVLLKITANCGQNLHGMYELHTGIHQIPFVLSDRQEDVEFVIENKTDRVRIDALRLI</sequence>
<dbReference type="SUPFAM" id="SSF53335">
    <property type="entry name" value="S-adenosyl-L-methionine-dependent methyltransferases"/>
    <property type="match status" value="1"/>
</dbReference>
<dbReference type="OrthoDB" id="9782855at2"/>
<dbReference type="HOGENOM" id="CLU_588941_0_0_9"/>
<comment type="caution">
    <text evidence="1">The sequence shown here is derived from an EMBL/GenBank/DDBJ whole genome shotgun (WGS) entry which is preliminary data.</text>
</comment>
<accession>N2BFC1</accession>
<dbReference type="Pfam" id="PF13489">
    <property type="entry name" value="Methyltransf_23"/>
    <property type="match status" value="1"/>
</dbReference>
<reference evidence="1 2" key="1">
    <citation type="journal article" date="2014" name="Genome Announc.">
        <title>Draft genome sequences of the altered schaedler flora, a defined bacterial community from gnotobiotic mice.</title>
        <authorList>
            <person name="Wannemuehler M.J."/>
            <person name="Overstreet A.M."/>
            <person name="Ward D.V."/>
            <person name="Phillips G.J."/>
        </authorList>
    </citation>
    <scope>NUCLEOTIDE SEQUENCE [LARGE SCALE GENOMIC DNA]</scope>
    <source>
        <strain evidence="1 2">ASF492</strain>
    </source>
</reference>
<dbReference type="STRING" id="1235802.C823_00448"/>
<name>N2BFC1_9FIRM</name>
<dbReference type="AlphaFoldDB" id="N2BFC1"/>
<gene>
    <name evidence="1" type="ORF">C823_00448</name>
</gene>
<dbReference type="PATRIC" id="fig|1235802.3.peg.473"/>